<reference evidence="1 2" key="1">
    <citation type="journal article" date="2019" name="Sci. Rep.">
        <title>Orb-weaving spider Araneus ventricosus genome elucidates the spidroin gene catalogue.</title>
        <authorList>
            <person name="Kono N."/>
            <person name="Nakamura H."/>
            <person name="Ohtoshi R."/>
            <person name="Moran D.A.P."/>
            <person name="Shinohara A."/>
            <person name="Yoshida Y."/>
            <person name="Fujiwara M."/>
            <person name="Mori M."/>
            <person name="Tomita M."/>
            <person name="Arakawa K."/>
        </authorList>
    </citation>
    <scope>NUCLEOTIDE SEQUENCE [LARGE SCALE GENOMIC DNA]</scope>
</reference>
<organism evidence="1 2">
    <name type="scientific">Araneus ventricosus</name>
    <name type="common">Orbweaver spider</name>
    <name type="synonym">Epeira ventricosa</name>
    <dbReference type="NCBI Taxonomy" id="182803"/>
    <lineage>
        <taxon>Eukaryota</taxon>
        <taxon>Metazoa</taxon>
        <taxon>Ecdysozoa</taxon>
        <taxon>Arthropoda</taxon>
        <taxon>Chelicerata</taxon>
        <taxon>Arachnida</taxon>
        <taxon>Araneae</taxon>
        <taxon>Araneomorphae</taxon>
        <taxon>Entelegynae</taxon>
        <taxon>Araneoidea</taxon>
        <taxon>Araneidae</taxon>
        <taxon>Araneus</taxon>
    </lineage>
</organism>
<keyword evidence="2" id="KW-1185">Reference proteome</keyword>
<sequence>MSLDFIRNHAEESAFNFSLHEINSTLKQHGLSCSSFHLPVPTGDVFQAPLYNKLEEQEDAKRRIHILTHRSFMPSMKLLELFTTGTTKTDISTSMVLEDVEKLTCILHY</sequence>
<evidence type="ECO:0000313" key="1">
    <source>
        <dbReference type="EMBL" id="GBL97410.1"/>
    </source>
</evidence>
<proteinExistence type="predicted"/>
<dbReference type="AlphaFoldDB" id="A0A4Y2BYX3"/>
<protein>
    <submittedName>
        <fullName evidence="1">Uncharacterized protein</fullName>
    </submittedName>
</protein>
<name>A0A4Y2BYX3_ARAVE</name>
<gene>
    <name evidence="1" type="ORF">AVEN_170517_1</name>
</gene>
<accession>A0A4Y2BYX3</accession>
<dbReference type="EMBL" id="BGPR01000129">
    <property type="protein sequence ID" value="GBL97410.1"/>
    <property type="molecule type" value="Genomic_DNA"/>
</dbReference>
<comment type="caution">
    <text evidence="1">The sequence shown here is derived from an EMBL/GenBank/DDBJ whole genome shotgun (WGS) entry which is preliminary data.</text>
</comment>
<dbReference type="Proteomes" id="UP000499080">
    <property type="component" value="Unassembled WGS sequence"/>
</dbReference>
<evidence type="ECO:0000313" key="2">
    <source>
        <dbReference type="Proteomes" id="UP000499080"/>
    </source>
</evidence>